<evidence type="ECO:0000313" key="2">
    <source>
        <dbReference type="Proteomes" id="UP000325395"/>
    </source>
</evidence>
<protein>
    <submittedName>
        <fullName evidence="1">Uncharacterized protein</fullName>
    </submittedName>
</protein>
<dbReference type="EMBL" id="ML735700">
    <property type="protein sequence ID" value="KAE8421547.1"/>
    <property type="molecule type" value="Genomic_DNA"/>
</dbReference>
<keyword evidence="2" id="KW-1185">Reference proteome</keyword>
<name>A0ABQ6WWS4_9EURO</name>
<proteinExistence type="predicted"/>
<accession>A0ABQ6WWS4</accession>
<organism evidence="1 2">
    <name type="scientific">Aspergillus pseudocaelatus</name>
    <dbReference type="NCBI Taxonomy" id="1825620"/>
    <lineage>
        <taxon>Eukaryota</taxon>
        <taxon>Fungi</taxon>
        <taxon>Dikarya</taxon>
        <taxon>Ascomycota</taxon>
        <taxon>Pezizomycotina</taxon>
        <taxon>Eurotiomycetes</taxon>
        <taxon>Eurotiomycetidae</taxon>
        <taxon>Eurotiales</taxon>
        <taxon>Aspergillaceae</taxon>
        <taxon>Aspergillus</taxon>
        <taxon>Aspergillus subgen. Circumdati</taxon>
    </lineage>
</organism>
<evidence type="ECO:0000313" key="1">
    <source>
        <dbReference type="EMBL" id="KAE8421547.1"/>
    </source>
</evidence>
<gene>
    <name evidence="1" type="ORF">BDV36DRAFT_247660</name>
</gene>
<dbReference type="Proteomes" id="UP000325395">
    <property type="component" value="Unassembled WGS sequence"/>
</dbReference>
<sequence length="52" mass="6155">MVNFHIRVTIYTCFDTAAIYLDLENELMSYNCLSHNLTKKKRFEAPDHYNGI</sequence>
<reference evidence="1 2" key="1">
    <citation type="submission" date="2019-04" db="EMBL/GenBank/DDBJ databases">
        <authorList>
            <consortium name="DOE Joint Genome Institute"/>
            <person name="Mondo S."/>
            <person name="Kjaerbolling I."/>
            <person name="Vesth T."/>
            <person name="Frisvad J.C."/>
            <person name="Nybo J.L."/>
            <person name="Theobald S."/>
            <person name="Kildgaard S."/>
            <person name="Isbrandt T."/>
            <person name="Kuo A."/>
            <person name="Sato A."/>
            <person name="Lyhne E.K."/>
            <person name="Kogle M.E."/>
            <person name="Wiebenga A."/>
            <person name="Kun R.S."/>
            <person name="Lubbers R.J."/>
            <person name="Makela M.R."/>
            <person name="Barry K."/>
            <person name="Chovatia M."/>
            <person name="Clum A."/>
            <person name="Daum C."/>
            <person name="Haridas S."/>
            <person name="He G."/>
            <person name="LaButti K."/>
            <person name="Lipzen A."/>
            <person name="Riley R."/>
            <person name="Salamov A."/>
            <person name="Simmons B.A."/>
            <person name="Magnuson J.K."/>
            <person name="Henrissat B."/>
            <person name="Mortensen U.H."/>
            <person name="Larsen T.O."/>
            <person name="Devries R.P."/>
            <person name="Grigoriev I.V."/>
            <person name="Machida M."/>
            <person name="Baker S.E."/>
            <person name="Andersen M.R."/>
            <person name="Cantor M.N."/>
            <person name="Hua S.X."/>
        </authorList>
    </citation>
    <scope>NUCLEOTIDE SEQUENCE [LARGE SCALE GENOMIC DNA]</scope>
    <source>
        <strain evidence="1 2">CBS 117616</strain>
    </source>
</reference>